<keyword evidence="1" id="KW-0812">Transmembrane</keyword>
<evidence type="ECO:0000256" key="1">
    <source>
        <dbReference type="SAM" id="Phobius"/>
    </source>
</evidence>
<sequence>MGVAAMNGFDWGAFGVVTLASLLAIAVGMAVTATIGVRIGRHNVVDVSWGAGFVLIALVSAIVGTGDLWRRLLMLALVAIWGLRLATHMAIRSRGKGEDPRYEEMLGRATGNRTLYAIRKIYLTQGISLWFVSLPIQVAAVSNGSFGLLVVLGIALWIVGVTFETVGDRQMEEFKSDPGSRGHIMDQGLWAWTRHPNYFGDACVWWGIFLVSASVWPGVLTVLSPIAMTYFLVFATGARLLERHMEQRPGYREYQQRTSYFIPRPPKARSGT</sequence>
<protein>
    <submittedName>
        <fullName evidence="2">Uncharacterized protein</fullName>
    </submittedName>
</protein>
<dbReference type="Gene3D" id="1.20.120.1630">
    <property type="match status" value="1"/>
</dbReference>
<dbReference type="PANTHER" id="PTHR32251:SF17">
    <property type="entry name" value="STEROID 5-ALPHA REDUCTASE C-TERMINAL DOMAIN-CONTAINING PROTEIN"/>
    <property type="match status" value="1"/>
</dbReference>
<dbReference type="InterPro" id="IPR010721">
    <property type="entry name" value="UstE-like"/>
</dbReference>
<gene>
    <name evidence="2" type="ORF">G9444_6733</name>
</gene>
<feature type="transmembrane region" description="Helical" evidence="1">
    <location>
        <begin position="47"/>
        <end position="66"/>
    </location>
</feature>
<evidence type="ECO:0000313" key="3">
    <source>
        <dbReference type="Proteomes" id="UP000502345"/>
    </source>
</evidence>
<accession>A0A6G9D4T7</accession>
<dbReference type="Pfam" id="PF06966">
    <property type="entry name" value="DUF1295"/>
    <property type="match status" value="1"/>
</dbReference>
<keyword evidence="2" id="KW-0614">Plasmid</keyword>
<keyword evidence="1" id="KW-0472">Membrane</keyword>
<dbReference type="PANTHER" id="PTHR32251">
    <property type="entry name" value="3-OXO-5-ALPHA-STEROID 4-DEHYDROGENASE"/>
    <property type="match status" value="1"/>
</dbReference>
<organism evidence="2 3">
    <name type="scientific">Rhodococcus erythropolis</name>
    <name type="common">Arthrobacter picolinophilus</name>
    <dbReference type="NCBI Taxonomy" id="1833"/>
    <lineage>
        <taxon>Bacteria</taxon>
        <taxon>Bacillati</taxon>
        <taxon>Actinomycetota</taxon>
        <taxon>Actinomycetes</taxon>
        <taxon>Mycobacteriales</taxon>
        <taxon>Nocardiaceae</taxon>
        <taxon>Rhodococcus</taxon>
        <taxon>Rhodococcus erythropolis group</taxon>
    </lineage>
</organism>
<geneLocation type="plasmid" evidence="2 3">
    <name>plas2</name>
</geneLocation>
<dbReference type="PROSITE" id="PS50244">
    <property type="entry name" value="S5A_REDUCTASE"/>
    <property type="match status" value="1"/>
</dbReference>
<proteinExistence type="predicted"/>
<dbReference type="Proteomes" id="UP000502345">
    <property type="component" value="Plasmid plas2"/>
</dbReference>
<dbReference type="GO" id="GO:0016020">
    <property type="term" value="C:membrane"/>
    <property type="evidence" value="ECO:0007669"/>
    <property type="project" value="TreeGrafter"/>
</dbReference>
<feature type="transmembrane region" description="Helical" evidence="1">
    <location>
        <begin position="222"/>
        <end position="241"/>
    </location>
</feature>
<keyword evidence="1" id="KW-1133">Transmembrane helix</keyword>
<dbReference type="AlphaFoldDB" id="A0A6G9D4T7"/>
<feature type="transmembrane region" description="Helical" evidence="1">
    <location>
        <begin position="146"/>
        <end position="166"/>
    </location>
</feature>
<feature type="transmembrane region" description="Helical" evidence="1">
    <location>
        <begin position="12"/>
        <end position="35"/>
    </location>
</feature>
<reference evidence="2 3" key="1">
    <citation type="submission" date="2020-03" db="EMBL/GenBank/DDBJ databases">
        <title>Screen low temperature-resistant strains for efficient degradation of petroleum hydrocarbons under the low temperature.</title>
        <authorList>
            <person name="Wang Y."/>
            <person name="Chen J."/>
        </authorList>
    </citation>
    <scope>NUCLEOTIDE SEQUENCE [LARGE SCALE GENOMIC DNA]</scope>
    <source>
        <strain evidence="2 3">KB1</strain>
        <plasmid evidence="2 3">plas2</plasmid>
    </source>
</reference>
<evidence type="ECO:0000313" key="2">
    <source>
        <dbReference type="EMBL" id="QIP43976.1"/>
    </source>
</evidence>
<name>A0A6G9D4T7_RHOER</name>
<feature type="transmembrane region" description="Helical" evidence="1">
    <location>
        <begin position="72"/>
        <end position="91"/>
    </location>
</feature>
<dbReference type="EMBL" id="CP050126">
    <property type="protein sequence ID" value="QIP43976.1"/>
    <property type="molecule type" value="Genomic_DNA"/>
</dbReference>